<evidence type="ECO:0000313" key="4">
    <source>
        <dbReference type="Proteomes" id="UP001321543"/>
    </source>
</evidence>
<keyword evidence="4" id="KW-1185">Reference proteome</keyword>
<dbReference type="EMBL" id="AP027728">
    <property type="protein sequence ID" value="BDZ37864.1"/>
    <property type="molecule type" value="Genomic_DNA"/>
</dbReference>
<dbReference type="Pfam" id="PF01243">
    <property type="entry name" value="PNPOx_N"/>
    <property type="match status" value="1"/>
</dbReference>
<organism evidence="3 4">
    <name type="scientific">Microbacterium suwonense</name>
    <dbReference type="NCBI Taxonomy" id="683047"/>
    <lineage>
        <taxon>Bacteria</taxon>
        <taxon>Bacillati</taxon>
        <taxon>Actinomycetota</taxon>
        <taxon>Actinomycetes</taxon>
        <taxon>Micrococcales</taxon>
        <taxon>Microbacteriaceae</taxon>
        <taxon>Microbacterium</taxon>
    </lineage>
</organism>
<dbReference type="InterPro" id="IPR011576">
    <property type="entry name" value="Pyridox_Oxase_N"/>
</dbReference>
<keyword evidence="1" id="KW-0560">Oxidoreductase</keyword>
<proteinExistence type="predicted"/>
<evidence type="ECO:0000313" key="3">
    <source>
        <dbReference type="EMBL" id="BDZ37864.1"/>
    </source>
</evidence>
<accession>A0ABN6WZL4</accession>
<evidence type="ECO:0000259" key="2">
    <source>
        <dbReference type="Pfam" id="PF01243"/>
    </source>
</evidence>
<reference evidence="4" key="1">
    <citation type="journal article" date="2019" name="Int. J. Syst. Evol. Microbiol.">
        <title>The Global Catalogue of Microorganisms (GCM) 10K type strain sequencing project: providing services to taxonomists for standard genome sequencing and annotation.</title>
        <authorList>
            <consortium name="The Broad Institute Genomics Platform"/>
            <consortium name="The Broad Institute Genome Sequencing Center for Infectious Disease"/>
            <person name="Wu L."/>
            <person name="Ma J."/>
        </authorList>
    </citation>
    <scope>NUCLEOTIDE SEQUENCE [LARGE SCALE GENOMIC DNA]</scope>
    <source>
        <strain evidence="4">NBRC 106310</strain>
    </source>
</reference>
<protein>
    <recommendedName>
        <fullName evidence="2">Pyridoxamine 5'-phosphate oxidase N-terminal domain-containing protein</fullName>
    </recommendedName>
</protein>
<dbReference type="SUPFAM" id="SSF50475">
    <property type="entry name" value="FMN-binding split barrel"/>
    <property type="match status" value="1"/>
</dbReference>
<dbReference type="PANTHER" id="PTHR35176:SF6">
    <property type="entry name" value="HEME OXYGENASE HI_0854-RELATED"/>
    <property type="match status" value="1"/>
</dbReference>
<dbReference type="Gene3D" id="2.30.110.10">
    <property type="entry name" value="Electron Transport, Fmn-binding Protein, Chain A"/>
    <property type="match status" value="1"/>
</dbReference>
<evidence type="ECO:0000256" key="1">
    <source>
        <dbReference type="ARBA" id="ARBA00023002"/>
    </source>
</evidence>
<dbReference type="InterPro" id="IPR052019">
    <property type="entry name" value="F420H2_bilvrd_red/Heme_oxyg"/>
</dbReference>
<name>A0ABN6WZL4_9MICO</name>
<sequence length="141" mass="15269">MSIDPADRSAVARFIRTCGAGVVATVGSDAEPQAAYVGLTATDDGMLIFDATSQSRKVTNIARRPAVAVAVTGADVTVQLEGRAHVTRDEERWRLGEVYSERFPNSRVFDDGFVVVAVEATWVRVYDAGEHPPRVAETSWT</sequence>
<feature type="domain" description="Pyridoxamine 5'-phosphate oxidase N-terminal" evidence="2">
    <location>
        <begin position="10"/>
        <end position="124"/>
    </location>
</feature>
<dbReference type="PANTHER" id="PTHR35176">
    <property type="entry name" value="HEME OXYGENASE HI_0854-RELATED"/>
    <property type="match status" value="1"/>
</dbReference>
<dbReference type="Proteomes" id="UP001321543">
    <property type="component" value="Chromosome"/>
</dbReference>
<dbReference type="InterPro" id="IPR012349">
    <property type="entry name" value="Split_barrel_FMN-bd"/>
</dbReference>
<gene>
    <name evidence="3" type="ORF">GCM10025863_04780</name>
</gene>
<dbReference type="RefSeq" id="WP_286301707.1">
    <property type="nucleotide sequence ID" value="NZ_AP027728.1"/>
</dbReference>